<evidence type="ECO:0000313" key="4">
    <source>
        <dbReference type="Proteomes" id="UP000515152"/>
    </source>
</evidence>
<dbReference type="KEGG" id="char:105895057"/>
<feature type="region of interest" description="Disordered" evidence="1">
    <location>
        <begin position="788"/>
        <end position="820"/>
    </location>
</feature>
<dbReference type="InterPro" id="IPR036736">
    <property type="entry name" value="ACP-like_sf"/>
</dbReference>
<dbReference type="GeneID" id="105895057"/>
<dbReference type="AlphaFoldDB" id="A0A6P8FQ28"/>
<dbReference type="Gene3D" id="3.30.300.30">
    <property type="match status" value="1"/>
</dbReference>
<dbReference type="SUPFAM" id="SSF56801">
    <property type="entry name" value="Acetyl-CoA synthetase-like"/>
    <property type="match status" value="1"/>
</dbReference>
<dbReference type="SUPFAM" id="SSF50998">
    <property type="entry name" value="Quinoprotein alcohol dehydrogenase-like"/>
    <property type="match status" value="1"/>
</dbReference>
<dbReference type="Proteomes" id="UP000515152">
    <property type="component" value="Chromosome 10"/>
</dbReference>
<dbReference type="InterPro" id="IPR052091">
    <property type="entry name" value="Beta-ala_Activ/Resist"/>
</dbReference>
<dbReference type="PANTHER" id="PTHR44394">
    <property type="entry name" value="BETA-ALANINE-ACTIVATING ENZYME"/>
    <property type="match status" value="1"/>
</dbReference>
<evidence type="ECO:0000313" key="5">
    <source>
        <dbReference type="RefSeq" id="XP_031430268.1"/>
    </source>
</evidence>
<dbReference type="InterPro" id="IPR015943">
    <property type="entry name" value="WD40/YVTN_repeat-like_dom_sf"/>
</dbReference>
<dbReference type="InterPro" id="IPR000873">
    <property type="entry name" value="AMP-dep_synth/lig_dom"/>
</dbReference>
<feature type="domain" description="Pyrrolo-quinoline quinone repeat" evidence="3">
    <location>
        <begin position="843"/>
        <end position="1177"/>
    </location>
</feature>
<reference evidence="5" key="1">
    <citation type="submission" date="2025-08" db="UniProtKB">
        <authorList>
            <consortium name="RefSeq"/>
        </authorList>
    </citation>
    <scope>IDENTIFICATION</scope>
</reference>
<dbReference type="GO" id="GO:0043041">
    <property type="term" value="P:amino acid activation for nonribosomal peptide biosynthetic process"/>
    <property type="evidence" value="ECO:0007669"/>
    <property type="project" value="TreeGrafter"/>
</dbReference>
<evidence type="ECO:0000256" key="1">
    <source>
        <dbReference type="SAM" id="MobiDB-lite"/>
    </source>
</evidence>
<evidence type="ECO:0000259" key="3">
    <source>
        <dbReference type="Pfam" id="PF13570"/>
    </source>
</evidence>
<feature type="compositionally biased region" description="Polar residues" evidence="1">
    <location>
        <begin position="510"/>
        <end position="521"/>
    </location>
</feature>
<organism evidence="4 5">
    <name type="scientific">Clupea harengus</name>
    <name type="common">Atlantic herring</name>
    <dbReference type="NCBI Taxonomy" id="7950"/>
    <lineage>
        <taxon>Eukaryota</taxon>
        <taxon>Metazoa</taxon>
        <taxon>Chordata</taxon>
        <taxon>Craniata</taxon>
        <taxon>Vertebrata</taxon>
        <taxon>Euteleostomi</taxon>
        <taxon>Actinopterygii</taxon>
        <taxon>Neopterygii</taxon>
        <taxon>Teleostei</taxon>
        <taxon>Clupei</taxon>
        <taxon>Clupeiformes</taxon>
        <taxon>Clupeoidei</taxon>
        <taxon>Clupeidae</taxon>
        <taxon>Clupea</taxon>
    </lineage>
</organism>
<name>A0A6P8FQ28_CLUHA</name>
<dbReference type="Gene3D" id="2.130.10.10">
    <property type="entry name" value="YVTN repeat-like/Quinoprotein amine dehydrogenase"/>
    <property type="match status" value="3"/>
</dbReference>
<dbReference type="PANTHER" id="PTHR44394:SF1">
    <property type="entry name" value="BETA-ALANINE-ACTIVATING ENZYME"/>
    <property type="match status" value="1"/>
</dbReference>
<feature type="compositionally biased region" description="Basic and acidic residues" evidence="1">
    <location>
        <begin position="499"/>
        <end position="508"/>
    </location>
</feature>
<proteinExistence type="predicted"/>
<dbReference type="Pfam" id="PF13570">
    <property type="entry name" value="Beta-prop_ACSF4"/>
    <property type="match status" value="1"/>
</dbReference>
<keyword evidence="4" id="KW-1185">Reference proteome</keyword>
<dbReference type="RefSeq" id="XP_031430268.1">
    <property type="nucleotide sequence ID" value="XM_031574408.2"/>
</dbReference>
<feature type="domain" description="AMP-dependent synthetase/ligase" evidence="2">
    <location>
        <begin position="9"/>
        <end position="400"/>
    </location>
</feature>
<sequence length="1186" mass="128659">MGTLHEMVQEAASAHCNRIAVTFNNGTETGVSTLTYEELLSASNGLTNLFRSSSLQNEHVIGLFCYPDVNLPLWVLSILQLPSAYLPLNPEVPSVQTVRILDRCKLTYCCIQNELFQQFQTDFSGHLTFDICAEWPTQNLTLVRIHGRPSTEDQNNGMKAEKKAQGQEVLSNSVIKTSALMTDCQRQLAYALHTSGTTGQPKIVRVPHCCIVSNIRHLRALFEVTADDVVFLASPLTFDPSVVEMFLALTSGAQLLIVPTVIKRMPSRLAQALFTRHRTTILQATPTLLGRFGRRVLQQEVLSAGSSLRVLALGGEACPSPALLRSWRQEGNCTRIFNLYGTTEVSCWATYHRLSEMDPAHLTTDSVPLGEPLMDTVVEVRDDKGQLVTEGEGQVFIGGQDRVCLLDDEESPVPGTMRATGDWVTIRDAQLFYLGRKDRLVKRHGQQLHLDAVQQVVESLTEVEACAVRFCEGNKLVAFIVPSPSRTEALSTASSAHQGDQDLSKPNKDPVSSSPSTSINHGNPAVSSDDHQRESGGDGAIAPAGLQRSIQRRLSDLLPGHAIPDSLVFIPTLPLTSHGKVALGELKMMYERHRERLRTQKNKLSPDTLRKRLQILWKETLGLSEDVPVGAESNFLLSGGDSLQALRFCDSISVVTGISSAGLLEVVLDGSYSDILSHVTMATFPEELDLDTHVASKRQYSDSNSPIPPKRQIDPFMAVTSIRPVGVALASDTRIVGYVVRRAGEVVKIGHTHASENISTTEKTTKSNWMNTSPSNECVIQQIESAKTALTTPVDKNDENEKPPHMSGPPKNSSDSVPCAASALQTGTSKDSLSLRVRWSSDTGRCVDASPVLLVESVSGAATVFIGSHSHRMQALDLGSGELRWERVLGERLESSAAISACGTLVVVGCYDGQVYFLRVDSGETWWTFETKDAVKSSPAVDPVTGLVIVGSHDGHVYALNPELKSCVWKHHCGGGGVFSSPCLHPTLRLLFAATLQGRLLCLSSATGAPVWTHSGEVPFFSSPCCSSSCVFIGSVDRNISGFSHMGEMLWQFTTNGPVFSSPCVVSAPPASNQRLVCGSHDGCVYSLSCTDGSLLWKFQTAGKLYSSPFAFHRLPGGRQTLVAVASTDGTVWVLNGEDGTVCASLSLPGELFSSPVVWEQTLVLGCRNDYVYCLELTQDPVMKSA</sequence>
<dbReference type="Pfam" id="PF00501">
    <property type="entry name" value="AMP-binding"/>
    <property type="match status" value="1"/>
</dbReference>
<evidence type="ECO:0000259" key="2">
    <source>
        <dbReference type="Pfam" id="PF00501"/>
    </source>
</evidence>
<dbReference type="InterPro" id="IPR002372">
    <property type="entry name" value="PQQ_rpt_dom"/>
</dbReference>
<dbReference type="SMART" id="SM00564">
    <property type="entry name" value="PQQ"/>
    <property type="match status" value="8"/>
</dbReference>
<dbReference type="InterPro" id="IPR018391">
    <property type="entry name" value="PQQ_b-propeller_rpt"/>
</dbReference>
<dbReference type="Gene3D" id="3.40.50.12780">
    <property type="entry name" value="N-terminal domain of ligase-like"/>
    <property type="match status" value="1"/>
</dbReference>
<feature type="compositionally biased region" description="Basic and acidic residues" evidence="1">
    <location>
        <begin position="795"/>
        <end position="804"/>
    </location>
</feature>
<feature type="region of interest" description="Disordered" evidence="1">
    <location>
        <begin position="490"/>
        <end position="545"/>
    </location>
</feature>
<dbReference type="InterPro" id="IPR045851">
    <property type="entry name" value="AMP-bd_C_sf"/>
</dbReference>
<protein>
    <submittedName>
        <fullName evidence="5">Beta-alanine-activating enzyme</fullName>
    </submittedName>
</protein>
<dbReference type="InterPro" id="IPR042099">
    <property type="entry name" value="ANL_N_sf"/>
</dbReference>
<dbReference type="InterPro" id="IPR011047">
    <property type="entry name" value="Quinoprotein_ADH-like_sf"/>
</dbReference>
<dbReference type="Gene3D" id="1.10.1200.10">
    <property type="entry name" value="ACP-like"/>
    <property type="match status" value="1"/>
</dbReference>
<dbReference type="CTD" id="132949"/>
<gene>
    <name evidence="5" type="primary">aasdh</name>
</gene>
<dbReference type="OrthoDB" id="408177at2759"/>
<accession>A0A6P8FQ28</accession>